<organism evidence="2 3">
    <name type="scientific">Aspergillus lucknowensis</name>
    <dbReference type="NCBI Taxonomy" id="176173"/>
    <lineage>
        <taxon>Eukaryota</taxon>
        <taxon>Fungi</taxon>
        <taxon>Dikarya</taxon>
        <taxon>Ascomycota</taxon>
        <taxon>Pezizomycotina</taxon>
        <taxon>Eurotiomycetes</taxon>
        <taxon>Eurotiomycetidae</taxon>
        <taxon>Eurotiales</taxon>
        <taxon>Aspergillaceae</taxon>
        <taxon>Aspergillus</taxon>
        <taxon>Aspergillus subgen. Nidulantes</taxon>
    </lineage>
</organism>
<proteinExistence type="predicted"/>
<dbReference type="RefSeq" id="XP_070891312.1">
    <property type="nucleotide sequence ID" value="XM_071027889.1"/>
</dbReference>
<feature type="compositionally biased region" description="Basic residues" evidence="1">
    <location>
        <begin position="83"/>
        <end position="92"/>
    </location>
</feature>
<name>A0ABR4M6Y3_9EURO</name>
<feature type="region of interest" description="Disordered" evidence="1">
    <location>
        <begin position="69"/>
        <end position="92"/>
    </location>
</feature>
<dbReference type="EMBL" id="JBFXLQ010000001">
    <property type="protein sequence ID" value="KAL2872333.1"/>
    <property type="molecule type" value="Genomic_DNA"/>
</dbReference>
<gene>
    <name evidence="2" type="ORF">BJX67DRAFT_3414</name>
</gene>
<protein>
    <submittedName>
        <fullName evidence="2">Uncharacterized protein</fullName>
    </submittedName>
</protein>
<keyword evidence="3" id="KW-1185">Reference proteome</keyword>
<evidence type="ECO:0000313" key="3">
    <source>
        <dbReference type="Proteomes" id="UP001610432"/>
    </source>
</evidence>
<evidence type="ECO:0000313" key="2">
    <source>
        <dbReference type="EMBL" id="KAL2872333.1"/>
    </source>
</evidence>
<accession>A0ABR4M6Y3</accession>
<dbReference type="Proteomes" id="UP001610432">
    <property type="component" value="Unassembled WGS sequence"/>
</dbReference>
<reference evidence="2 3" key="1">
    <citation type="submission" date="2024-07" db="EMBL/GenBank/DDBJ databases">
        <title>Section-level genome sequencing and comparative genomics of Aspergillus sections Usti and Cavernicolus.</title>
        <authorList>
            <consortium name="Lawrence Berkeley National Laboratory"/>
            <person name="Nybo J.L."/>
            <person name="Vesth T.C."/>
            <person name="Theobald S."/>
            <person name="Frisvad J.C."/>
            <person name="Larsen T.O."/>
            <person name="Kjaerboelling I."/>
            <person name="Rothschild-Mancinelli K."/>
            <person name="Lyhne E.K."/>
            <person name="Kogle M.E."/>
            <person name="Barry K."/>
            <person name="Clum A."/>
            <person name="Na H."/>
            <person name="Ledsgaard L."/>
            <person name="Lin J."/>
            <person name="Lipzen A."/>
            <person name="Kuo A."/>
            <person name="Riley R."/>
            <person name="Mondo S."/>
            <person name="Labutti K."/>
            <person name="Haridas S."/>
            <person name="Pangalinan J."/>
            <person name="Salamov A.A."/>
            <person name="Simmons B.A."/>
            <person name="Magnuson J.K."/>
            <person name="Chen J."/>
            <person name="Drula E."/>
            <person name="Henrissat B."/>
            <person name="Wiebenga A."/>
            <person name="Lubbers R.J."/>
            <person name="Gomes A.C."/>
            <person name="Macurrencykelacurrency M.R."/>
            <person name="Stajich J."/>
            <person name="Grigoriev I.V."/>
            <person name="Mortensen U.H."/>
            <person name="De Vries R.P."/>
            <person name="Baker S.E."/>
            <person name="Andersen M.R."/>
        </authorList>
    </citation>
    <scope>NUCLEOTIDE SEQUENCE [LARGE SCALE GENOMIC DNA]</scope>
    <source>
        <strain evidence="2 3">CBS 449.75</strain>
    </source>
</reference>
<sequence length="92" mass="10263">MNPGAFSSGTAPMWSAMQTRNIRNWPPTHLSCRPQKPWPCSPYSSGNIRTTLAIAVSITRLMHYEQDEGIANIERPRNGGKQSLHRKRSASA</sequence>
<comment type="caution">
    <text evidence="2">The sequence shown here is derived from an EMBL/GenBank/DDBJ whole genome shotgun (WGS) entry which is preliminary data.</text>
</comment>
<evidence type="ECO:0000256" key="1">
    <source>
        <dbReference type="SAM" id="MobiDB-lite"/>
    </source>
</evidence>
<dbReference type="GeneID" id="98142961"/>